<dbReference type="RefSeq" id="WP_225948800.1">
    <property type="nucleotide sequence ID" value="NZ_JADBEJ010000001.1"/>
</dbReference>
<dbReference type="Proteomes" id="UP000656548">
    <property type="component" value="Unassembled WGS sequence"/>
</dbReference>
<dbReference type="EMBL" id="JADBEJ010000001">
    <property type="protein sequence ID" value="MBE1574337.1"/>
    <property type="molecule type" value="Genomic_DNA"/>
</dbReference>
<proteinExistence type="predicted"/>
<comment type="caution">
    <text evidence="1">The sequence shown here is derived from an EMBL/GenBank/DDBJ whole genome shotgun (WGS) entry which is preliminary data.</text>
</comment>
<reference evidence="1 2" key="1">
    <citation type="submission" date="2020-10" db="EMBL/GenBank/DDBJ databases">
        <title>Sequencing the genomes of 1000 actinobacteria strains.</title>
        <authorList>
            <person name="Klenk H.-P."/>
        </authorList>
    </citation>
    <scope>NUCLEOTIDE SEQUENCE [LARGE SCALE GENOMIC DNA]</scope>
    <source>
        <strain evidence="1 2">DSM 46661</strain>
    </source>
</reference>
<organism evidence="1 2">
    <name type="scientific">Amycolatopsis roodepoortensis</name>
    <dbReference type="NCBI Taxonomy" id="700274"/>
    <lineage>
        <taxon>Bacteria</taxon>
        <taxon>Bacillati</taxon>
        <taxon>Actinomycetota</taxon>
        <taxon>Actinomycetes</taxon>
        <taxon>Pseudonocardiales</taxon>
        <taxon>Pseudonocardiaceae</taxon>
        <taxon>Amycolatopsis</taxon>
    </lineage>
</organism>
<evidence type="ECO:0000313" key="1">
    <source>
        <dbReference type="EMBL" id="MBE1574337.1"/>
    </source>
</evidence>
<accession>A0ABR9L134</accession>
<protein>
    <submittedName>
        <fullName evidence="1">Uncharacterized protein</fullName>
    </submittedName>
</protein>
<keyword evidence="2" id="KW-1185">Reference proteome</keyword>
<gene>
    <name evidence="1" type="ORF">H4W30_001366</name>
</gene>
<name>A0ABR9L134_9PSEU</name>
<sequence length="47" mass="5434">MKDRASAGVFPHRRFGKHYRFSREDVAEIVQLTKNAVRPYRGGMRAA</sequence>
<evidence type="ECO:0000313" key="2">
    <source>
        <dbReference type="Proteomes" id="UP000656548"/>
    </source>
</evidence>